<name>A0A1W1ZF06_9FIRM</name>
<protein>
    <recommendedName>
        <fullName evidence="4">Beta-barrel porin-2, OmpL-like. bbp2</fullName>
    </recommendedName>
</protein>
<sequence>MKKKVAALLATLMVGAAAGSACLASDIIINGTFDARYSNANDRGMYNFSPDLTKKSGFYHRADINLIAPVSKDVSFIGALFAGSRSSSSIADRLDSPSVKLAMIVAKKGNAEYHVGRLAFQQGLGLTGTTPYFDGASVELKTDKLTTILVGGNTFITTYDPDLANPISSGNHNFYGVDAAYDIDKDKKIIATLWQNGDKDVYKTATMGYKQNINEDWVVSGEYGRNDSTLAKDNNGGSAAKAYFARVKYQGADPAKLGSSGVSLTYIKADPYFDPCSDTLLETTPNGWNYPTNGSNIDNTKGLVFSYEQTVFDKTVFKVNYAPVKRVKDMNGVPDDRSYVTADLIIHF</sequence>
<gene>
    <name evidence="2" type="ORF">SAMN04488500_103253</name>
</gene>
<dbReference type="EMBL" id="FWXI01000003">
    <property type="protein sequence ID" value="SMC46926.1"/>
    <property type="molecule type" value="Genomic_DNA"/>
</dbReference>
<reference evidence="2 3" key="1">
    <citation type="submission" date="2017-04" db="EMBL/GenBank/DDBJ databases">
        <authorList>
            <person name="Afonso C.L."/>
            <person name="Miller P.J."/>
            <person name="Scott M.A."/>
            <person name="Spackman E."/>
            <person name="Goraichik I."/>
            <person name="Dimitrov K.M."/>
            <person name="Suarez D.L."/>
            <person name="Swayne D.E."/>
        </authorList>
    </citation>
    <scope>NUCLEOTIDE SEQUENCE [LARGE SCALE GENOMIC DNA]</scope>
    <source>
        <strain evidence="2 3">DSM 5090</strain>
    </source>
</reference>
<feature type="signal peptide" evidence="1">
    <location>
        <begin position="1"/>
        <end position="23"/>
    </location>
</feature>
<evidence type="ECO:0000256" key="1">
    <source>
        <dbReference type="SAM" id="SignalP"/>
    </source>
</evidence>
<dbReference type="OrthoDB" id="5845122at2"/>
<evidence type="ECO:0000313" key="2">
    <source>
        <dbReference type="EMBL" id="SMC46926.1"/>
    </source>
</evidence>
<proteinExistence type="predicted"/>
<evidence type="ECO:0008006" key="4">
    <source>
        <dbReference type="Google" id="ProtNLM"/>
    </source>
</evidence>
<accession>A0A1W1ZF06</accession>
<keyword evidence="1" id="KW-0732">Signal</keyword>
<evidence type="ECO:0000313" key="3">
    <source>
        <dbReference type="Proteomes" id="UP000192738"/>
    </source>
</evidence>
<dbReference type="AlphaFoldDB" id="A0A1W1ZF06"/>
<feature type="chain" id="PRO_5012370860" description="Beta-barrel porin-2, OmpL-like. bbp2" evidence="1">
    <location>
        <begin position="24"/>
        <end position="348"/>
    </location>
</feature>
<organism evidence="2 3">
    <name type="scientific">Sporomusa malonica</name>
    <dbReference type="NCBI Taxonomy" id="112901"/>
    <lineage>
        <taxon>Bacteria</taxon>
        <taxon>Bacillati</taxon>
        <taxon>Bacillota</taxon>
        <taxon>Negativicutes</taxon>
        <taxon>Selenomonadales</taxon>
        <taxon>Sporomusaceae</taxon>
        <taxon>Sporomusa</taxon>
    </lineage>
</organism>
<dbReference type="PROSITE" id="PS51257">
    <property type="entry name" value="PROKAR_LIPOPROTEIN"/>
    <property type="match status" value="1"/>
</dbReference>
<dbReference type="RefSeq" id="WP_084574579.1">
    <property type="nucleotide sequence ID" value="NZ_CP155572.1"/>
</dbReference>
<keyword evidence="3" id="KW-1185">Reference proteome</keyword>
<dbReference type="Proteomes" id="UP000192738">
    <property type="component" value="Unassembled WGS sequence"/>
</dbReference>